<evidence type="ECO:0000256" key="7">
    <source>
        <dbReference type="SAM" id="Phobius"/>
    </source>
</evidence>
<dbReference type="PROSITE" id="PS51753">
    <property type="entry name" value="HBM"/>
    <property type="match status" value="1"/>
</dbReference>
<evidence type="ECO:0000256" key="6">
    <source>
        <dbReference type="SAM" id="Coils"/>
    </source>
</evidence>
<dbReference type="Proteomes" id="UP000053748">
    <property type="component" value="Unassembled WGS sequence"/>
</dbReference>
<sequence>MKLKQQLLLGFGLTLILLLAISLLSYYRFSTTGDGFKSYRDQAVTSVTIGRVQANILDAQLASHKFIKSQDIALKQQVEERINSALALLDEALSLNLPQDQEQIMQTIKMQVSDYRSDFADVVSLIDRRNNTVKTHLDPNGLAMLQSISNIVDSAADNRNMEVLINAGKVQEYVLLARLHAVKYLVTNLKDDADKATQEFANIQQQAQLLSNKLDENTQVSGQYQSFLNAFTQYQQAFTEVRQTIEKRNELIRTQLDTAGTKTAQSIEQVKLDVKEVQDELGPQMVDNIDSTQWMLLILSVIAVSCALSIAFLIYRGILKVVGGEPAEIAAIVQSIAKGNLSTRHQMTGNESGIYLSTLQMREELQRIIGSFHQISDSVSAAAEQLSAVVEQSEKNAQQELHQIEQIATAITELSSTANEVSMNANNAEDAANQANGNVSESKDALAASDKIANSIAGSITETTQIVNQLHGYSIEIGSVVEVINNISEQTNLLALNAAIEAARAGEQGRGFAVVADEVRSLAVKTQKSTLDIQEIIGRLQKQAEHANDFMQSNISLVDDSRDISRRLHAAFEAISHSVSTISDMNTHVATASEEQSGVTKDISSNISHAFTLVHQNVSGIAESKQSSVRLGELVEEQKSLLRFFKL</sequence>
<dbReference type="STRING" id="674.VM_11495"/>
<dbReference type="OrthoDB" id="9795078at2"/>
<proteinExistence type="inferred from homology"/>
<dbReference type="InterPro" id="IPR000727">
    <property type="entry name" value="T_SNARE_dom"/>
</dbReference>
<dbReference type="GO" id="GO:0007165">
    <property type="term" value="P:signal transduction"/>
    <property type="evidence" value="ECO:0007669"/>
    <property type="project" value="UniProtKB-KW"/>
</dbReference>
<dbReference type="SMART" id="SM00283">
    <property type="entry name" value="MA"/>
    <property type="match status" value="1"/>
</dbReference>
<evidence type="ECO:0000259" key="10">
    <source>
        <dbReference type="PROSITE" id="PS51753"/>
    </source>
</evidence>
<feature type="domain" description="Methyl-accepting transducer" evidence="8">
    <location>
        <begin position="375"/>
        <end position="611"/>
    </location>
</feature>
<evidence type="ECO:0000256" key="5">
    <source>
        <dbReference type="PROSITE-ProRule" id="PRU00284"/>
    </source>
</evidence>
<comment type="subcellular location">
    <subcellularLocation>
        <location evidence="1">Cell inner membrane</location>
        <topology evidence="1">Multi-pass membrane protein</topology>
    </subcellularLocation>
</comment>
<feature type="coiled-coil region" evidence="6">
    <location>
        <begin position="186"/>
        <end position="213"/>
    </location>
</feature>
<keyword evidence="7" id="KW-0812">Transmembrane</keyword>
<organism evidence="11 12">
    <name type="scientific">Vibrio mimicus</name>
    <dbReference type="NCBI Taxonomy" id="674"/>
    <lineage>
        <taxon>Bacteria</taxon>
        <taxon>Pseudomonadati</taxon>
        <taxon>Pseudomonadota</taxon>
        <taxon>Gammaproteobacteria</taxon>
        <taxon>Vibrionales</taxon>
        <taxon>Vibrionaceae</taxon>
        <taxon>Vibrio</taxon>
    </lineage>
</organism>
<dbReference type="CDD" id="cd11386">
    <property type="entry name" value="MCP_signal"/>
    <property type="match status" value="1"/>
</dbReference>
<dbReference type="GO" id="GO:0005886">
    <property type="term" value="C:plasma membrane"/>
    <property type="evidence" value="ECO:0007669"/>
    <property type="project" value="UniProtKB-SubCell"/>
</dbReference>
<keyword evidence="7" id="KW-1133">Transmembrane helix</keyword>
<keyword evidence="2" id="KW-0997">Cell inner membrane</keyword>
<dbReference type="Pfam" id="PF00015">
    <property type="entry name" value="MCPsignal"/>
    <property type="match status" value="1"/>
</dbReference>
<feature type="transmembrane region" description="Helical" evidence="7">
    <location>
        <begin position="7"/>
        <end position="27"/>
    </location>
</feature>
<evidence type="ECO:0000259" key="9">
    <source>
        <dbReference type="PROSITE" id="PS50192"/>
    </source>
</evidence>
<evidence type="ECO:0000313" key="11">
    <source>
        <dbReference type="EMBL" id="PNM57614.1"/>
    </source>
</evidence>
<keyword evidence="2" id="KW-1003">Cell membrane</keyword>
<dbReference type="InterPro" id="IPR024478">
    <property type="entry name" value="HlyB_4HB_MCP"/>
</dbReference>
<evidence type="ECO:0000259" key="8">
    <source>
        <dbReference type="PROSITE" id="PS50111"/>
    </source>
</evidence>
<dbReference type="AlphaFoldDB" id="A0A2J9V1F5"/>
<dbReference type="SMART" id="SM01358">
    <property type="entry name" value="HBM"/>
    <property type="match status" value="1"/>
</dbReference>
<feature type="domain" description="T-SNARE coiled-coil homology" evidence="9">
    <location>
        <begin position="562"/>
        <end position="624"/>
    </location>
</feature>
<keyword evidence="12" id="KW-1185">Reference proteome</keyword>
<comment type="caution">
    <text evidence="11">The sequence shown here is derived from an EMBL/GenBank/DDBJ whole genome shotgun (WGS) entry which is preliminary data.</text>
</comment>
<accession>A0A2J9V1F5</accession>
<dbReference type="InterPro" id="IPR032255">
    <property type="entry name" value="HBM"/>
</dbReference>
<dbReference type="PANTHER" id="PTHR32089">
    <property type="entry name" value="METHYL-ACCEPTING CHEMOTAXIS PROTEIN MCPB"/>
    <property type="match status" value="1"/>
</dbReference>
<dbReference type="InterPro" id="IPR004089">
    <property type="entry name" value="MCPsignal_dom"/>
</dbReference>
<dbReference type="FunFam" id="1.10.287.950:FF:000001">
    <property type="entry name" value="Methyl-accepting chemotaxis sensory transducer"/>
    <property type="match status" value="1"/>
</dbReference>
<dbReference type="RefSeq" id="WP_000769461.1">
    <property type="nucleotide sequence ID" value="NZ_CAWMSS010000001.1"/>
</dbReference>
<protein>
    <submittedName>
        <fullName evidence="11">Chemotaxis protein</fullName>
    </submittedName>
</protein>
<keyword evidence="3 5" id="KW-0807">Transducer</keyword>
<keyword evidence="6" id="KW-0175">Coiled coil</keyword>
<reference evidence="11" key="1">
    <citation type="submission" date="2017-12" db="EMBL/GenBank/DDBJ databases">
        <title>FDA dAtabase for Regulatory Grade micrObial Sequences (FDA-ARGOS): Supporting development and validation of Infectious Disease Dx tests.</title>
        <authorList>
            <person name="Hoffmann M."/>
            <person name="Allard M."/>
            <person name="Evans P."/>
            <person name="Brown E."/>
            <person name="Tallon L.J."/>
            <person name="Sadzewicz L."/>
            <person name="Sengamalay N."/>
            <person name="Ott S."/>
            <person name="Godinez A."/>
            <person name="Nagaraj S."/>
            <person name="Vavikolanu K."/>
            <person name="Aluvathingal J."/>
            <person name="Nadendla S."/>
            <person name="Hobson J."/>
            <person name="Sichtig H."/>
        </authorList>
    </citation>
    <scope>NUCLEOTIDE SEQUENCE [LARGE SCALE GENOMIC DNA]</scope>
    <source>
        <strain evidence="11">FDAARGOS_113</strain>
    </source>
</reference>
<evidence type="ECO:0000256" key="4">
    <source>
        <dbReference type="ARBA" id="ARBA00029447"/>
    </source>
</evidence>
<keyword evidence="7" id="KW-0472">Membrane</keyword>
<gene>
    <name evidence="11" type="ORF">AL544_016965</name>
</gene>
<evidence type="ECO:0000256" key="1">
    <source>
        <dbReference type="ARBA" id="ARBA00004429"/>
    </source>
</evidence>
<name>A0A2J9V1F5_VIBMI</name>
<dbReference type="PROSITE" id="PS50192">
    <property type="entry name" value="T_SNARE"/>
    <property type="match status" value="1"/>
</dbReference>
<dbReference type="Gene3D" id="1.10.287.950">
    <property type="entry name" value="Methyl-accepting chemotaxis protein"/>
    <property type="match status" value="1"/>
</dbReference>
<dbReference type="PANTHER" id="PTHR32089:SF33">
    <property type="entry name" value="TOXIN COREGULATED PILUS BIOSYNTHESIS PROTEIN I"/>
    <property type="match status" value="1"/>
</dbReference>
<dbReference type="GO" id="GO:0006935">
    <property type="term" value="P:chemotaxis"/>
    <property type="evidence" value="ECO:0007669"/>
    <property type="project" value="UniProtKB-ARBA"/>
</dbReference>
<dbReference type="EMBL" id="LOSJ02000002">
    <property type="protein sequence ID" value="PNM57614.1"/>
    <property type="molecule type" value="Genomic_DNA"/>
</dbReference>
<evidence type="ECO:0000256" key="2">
    <source>
        <dbReference type="ARBA" id="ARBA00022519"/>
    </source>
</evidence>
<dbReference type="Pfam" id="PF12729">
    <property type="entry name" value="4HB_MCP_1"/>
    <property type="match status" value="1"/>
</dbReference>
<dbReference type="PROSITE" id="PS50111">
    <property type="entry name" value="CHEMOTAXIS_TRANSDUC_2"/>
    <property type="match status" value="1"/>
</dbReference>
<comment type="similarity">
    <text evidence="4">Belongs to the methyl-accepting chemotaxis (MCP) protein family.</text>
</comment>
<dbReference type="SUPFAM" id="SSF58104">
    <property type="entry name" value="Methyl-accepting chemotaxis protein (MCP) signaling domain"/>
    <property type="match status" value="1"/>
</dbReference>
<feature type="domain" description="HBM" evidence="10">
    <location>
        <begin position="41"/>
        <end position="282"/>
    </location>
</feature>
<evidence type="ECO:0000256" key="3">
    <source>
        <dbReference type="ARBA" id="ARBA00023224"/>
    </source>
</evidence>
<evidence type="ECO:0000313" key="12">
    <source>
        <dbReference type="Proteomes" id="UP000053748"/>
    </source>
</evidence>
<feature type="coiled-coil region" evidence="6">
    <location>
        <begin position="383"/>
        <end position="445"/>
    </location>
</feature>